<dbReference type="PANTHER" id="PTHR23501:SF197">
    <property type="entry name" value="COMD"/>
    <property type="match status" value="1"/>
</dbReference>
<dbReference type="InterPro" id="IPR036259">
    <property type="entry name" value="MFS_trans_sf"/>
</dbReference>
<dbReference type="CDD" id="cd17504">
    <property type="entry name" value="MFS_MMR_MDR_like"/>
    <property type="match status" value="1"/>
</dbReference>
<keyword evidence="4" id="KW-1133">Transmembrane helix</keyword>
<keyword evidence="2" id="KW-0813">Transport</keyword>
<dbReference type="InterPro" id="IPR036390">
    <property type="entry name" value="WH_DNA-bd_sf"/>
</dbReference>
<organism evidence="6">
    <name type="scientific">Mycolicibacterium smegmatis</name>
    <name type="common">Mycobacterium smegmatis</name>
    <dbReference type="NCBI Taxonomy" id="1772"/>
    <lineage>
        <taxon>Bacteria</taxon>
        <taxon>Bacillati</taxon>
        <taxon>Actinomycetota</taxon>
        <taxon>Actinomycetes</taxon>
        <taxon>Mycobacteriales</taxon>
        <taxon>Mycobacteriaceae</taxon>
        <taxon>Mycolicibacterium</taxon>
    </lineage>
</organism>
<dbReference type="PROSITE" id="PS50850">
    <property type="entry name" value="MFS"/>
    <property type="match status" value="1"/>
</dbReference>
<dbReference type="GO" id="GO:0005886">
    <property type="term" value="C:plasma membrane"/>
    <property type="evidence" value="ECO:0007669"/>
    <property type="project" value="UniProtKB-SubCell"/>
</dbReference>
<dbReference type="SUPFAM" id="SSF103473">
    <property type="entry name" value="MFS general substrate transporter"/>
    <property type="match status" value="1"/>
</dbReference>
<evidence type="ECO:0000256" key="4">
    <source>
        <dbReference type="ARBA" id="ARBA00022989"/>
    </source>
</evidence>
<evidence type="ECO:0000256" key="2">
    <source>
        <dbReference type="ARBA" id="ARBA00022448"/>
    </source>
</evidence>
<dbReference type="AlphaFoldDB" id="A0A653FMR8"/>
<dbReference type="RefSeq" id="WP_011731332.1">
    <property type="nucleotide sequence ID" value="NZ_CP009495.1"/>
</dbReference>
<dbReference type="KEGG" id="msn:LI99_32200"/>
<dbReference type="OMA" id="GQSMLAM"/>
<dbReference type="GeneID" id="93461106"/>
<dbReference type="PANTHER" id="PTHR23501">
    <property type="entry name" value="MAJOR FACILITATOR SUPERFAMILY"/>
    <property type="match status" value="1"/>
</dbReference>
<dbReference type="SUPFAM" id="SSF46785">
    <property type="entry name" value="Winged helix' DNA-binding domain"/>
    <property type="match status" value="1"/>
</dbReference>
<dbReference type="Gene3D" id="1.20.1720.10">
    <property type="entry name" value="Multidrug resistance protein D"/>
    <property type="match status" value="1"/>
</dbReference>
<name>A0A653FMR8_MYCSM</name>
<evidence type="ECO:0000256" key="5">
    <source>
        <dbReference type="ARBA" id="ARBA00023136"/>
    </source>
</evidence>
<dbReference type="GO" id="GO:0022857">
    <property type="term" value="F:transmembrane transporter activity"/>
    <property type="evidence" value="ECO:0007669"/>
    <property type="project" value="InterPro"/>
</dbReference>
<comment type="subcellular location">
    <subcellularLocation>
        <location evidence="1">Cell membrane</location>
        <topology evidence="1">Multi-pass membrane protein</topology>
    </subcellularLocation>
</comment>
<evidence type="ECO:0000313" key="6">
    <source>
        <dbReference type="EMBL" id="VTP10416.1"/>
    </source>
</evidence>
<keyword evidence="5" id="KW-0472">Membrane</keyword>
<accession>A0A653FMR8</accession>
<evidence type="ECO:0000256" key="1">
    <source>
        <dbReference type="ARBA" id="ARBA00004651"/>
    </source>
</evidence>
<reference evidence="6" key="1">
    <citation type="submission" date="2019-05" db="EMBL/GenBank/DDBJ databases">
        <authorList>
            <person name="Naeem R."/>
            <person name="Antony C."/>
            <person name="Guan Q."/>
        </authorList>
    </citation>
    <scope>NUCLEOTIDE SEQUENCE</scope>
    <source>
        <strain evidence="6">1</strain>
    </source>
</reference>
<protein>
    <submittedName>
        <fullName evidence="6">Multidrug resistance protein 3</fullName>
    </submittedName>
</protein>
<keyword evidence="3" id="KW-0812">Transmembrane</keyword>
<dbReference type="InterPro" id="IPR020846">
    <property type="entry name" value="MFS_dom"/>
</dbReference>
<proteinExistence type="predicted"/>
<gene>
    <name evidence="6" type="primary">bmr3_3</name>
    <name evidence="6" type="ORF">BIN_B_04758</name>
</gene>
<dbReference type="KEGG" id="msh:LI98_32205"/>
<dbReference type="InterPro" id="IPR036388">
    <property type="entry name" value="WH-like_DNA-bd_sf"/>
</dbReference>
<dbReference type="InterPro" id="IPR011701">
    <property type="entry name" value="MFS"/>
</dbReference>
<dbReference type="Gene3D" id="1.20.1250.20">
    <property type="entry name" value="MFS general substrate transporter like domains"/>
    <property type="match status" value="1"/>
</dbReference>
<dbReference type="Gene3D" id="1.10.10.10">
    <property type="entry name" value="Winged helix-like DNA-binding domain superfamily/Winged helix DNA-binding domain"/>
    <property type="match status" value="1"/>
</dbReference>
<dbReference type="Pfam" id="PF07690">
    <property type="entry name" value="MFS_1"/>
    <property type="match status" value="1"/>
</dbReference>
<evidence type="ECO:0000256" key="3">
    <source>
        <dbReference type="ARBA" id="ARBA00022692"/>
    </source>
</evidence>
<sequence>MPNRKAVDVGRPAKAGFLVAALAGAGISVSLMQTLVIPLIPQLPTLLSTSPANASWAITATLLTGAVATPVLGRLGDMYGPKRILIVCAALLVAGSVVAATTTSLIPLIIGRALQGFGAPVIPLGISVLRASLPAERVGAAMGMMSASLGVGGALGLPLSAVIAQHFDWHALFWCAAALGLASVLLFVFLVPDIPPVSGGRFDPFGALTLAAGLVMLLLPISKGATWGWGSTTTLGLFAGAVVTFAVFGWCQYRAPSPIVDVRTTLRRPVLLTNLASIAVGFGMFAMSLVGPQLLQMPSETGYGLGQSMIAAGLWMAPGGLAMMVAAPLAARVVAARGPKFALIVGSAVIATGYLLGTQLLGSPVGVLVFSLVVSSGVGFAFAAMPALINAAVPVSETAAANGINTLARSLGTSTSSAVMSAVLAQMTVTLAGHVLPSLDAFRTALFIAAGAAAGAALIALAIPRVGAVRATACDGNEPATVSLAVSAPSPATAPSQQQVRDLEAALTSMHRVGGRRWLDRPAYLVMSRIDAAGRASLDDIAVGADRAETGRQLTRLVRDALVRADARAGLAPVFSLTRYGHERLEQQRAQHVQGLGRAVADWEDGDVAALIGYLERLGGTPRPGVGTPAVQGEPETERLAVRRTVHARRPPQHRERWIGVRA</sequence>
<dbReference type="EMBL" id="LR589654">
    <property type="protein sequence ID" value="VTP10416.1"/>
    <property type="molecule type" value="Genomic_DNA"/>
</dbReference>